<accession>A0ABZ2U912</accession>
<dbReference type="EMBL" id="CP150845">
    <property type="protein sequence ID" value="WYZ17829.1"/>
    <property type="molecule type" value="Genomic_DNA"/>
</dbReference>
<keyword evidence="1" id="KW-1133">Transmembrane helix</keyword>
<feature type="transmembrane region" description="Helical" evidence="1">
    <location>
        <begin position="292"/>
        <end position="315"/>
    </location>
</feature>
<dbReference type="Proteomes" id="UP001623852">
    <property type="component" value="Chromosome"/>
</dbReference>
<reference evidence="2 3" key="1">
    <citation type="submission" date="2024-03" db="EMBL/GenBank/DDBJ databases">
        <title>Flavobacterium soyae.</title>
        <authorList>
            <person name="Zheng W."/>
        </authorList>
    </citation>
    <scope>NUCLEOTIDE SEQUENCE [LARGE SCALE GENOMIC DNA]</scope>
    <source>
        <strain evidence="2 3">55</strain>
    </source>
</reference>
<keyword evidence="1" id="KW-0472">Membrane</keyword>
<feature type="transmembrane region" description="Helical" evidence="1">
    <location>
        <begin position="35"/>
        <end position="58"/>
    </location>
</feature>
<organism evidence="2 3">
    <name type="scientific">Flavobacterium soyae</name>
    <dbReference type="NCBI Taxonomy" id="2903098"/>
    <lineage>
        <taxon>Bacteria</taxon>
        <taxon>Pseudomonadati</taxon>
        <taxon>Bacteroidota</taxon>
        <taxon>Flavobacteriia</taxon>
        <taxon>Flavobacteriales</taxon>
        <taxon>Flavobacteriaceae</taxon>
        <taxon>Flavobacterium</taxon>
    </lineage>
</organism>
<evidence type="ECO:0000313" key="2">
    <source>
        <dbReference type="EMBL" id="WYZ17829.1"/>
    </source>
</evidence>
<proteinExistence type="predicted"/>
<feature type="transmembrane region" description="Helical" evidence="1">
    <location>
        <begin position="70"/>
        <end position="91"/>
    </location>
</feature>
<sequence>MSKKSIQVTDIFLAILAVLLISVSFYQTWLGLDQIFGPASFIIALVLSFLLLFLIWMIRTAKVEGRTTSNLVGIYLFIASFCFIANFNALYTRFMKTDIYTTELRDINERFNNLEADVQSKLSYKYNKETAQDIEIKKKQMMEQIKDPGNKGIGTRAQSLIRDIEKLTGQKVDFLTPVANDYDDLAERMGLQVDNMISDLSPEEKALKTDINNAVLKWNKKIQDLLLLSKKEKDDLSQGLIDDSLSEYNKLGNRAHSVLGDDKFKFTPEISKTQDVGKIGFAFDHAVKNFGMYQFVVLMGCILLDFVIVIIVLLATPGSGNSSNNSSIFSSSKRNGKVLIAKN</sequence>
<keyword evidence="1" id="KW-0812">Transmembrane</keyword>
<evidence type="ECO:0000256" key="1">
    <source>
        <dbReference type="SAM" id="Phobius"/>
    </source>
</evidence>
<gene>
    <name evidence="2" type="ORF">AABD74_11740</name>
</gene>
<dbReference type="RefSeq" id="WP_406842982.1">
    <property type="nucleotide sequence ID" value="NZ_CP150845.1"/>
</dbReference>
<evidence type="ECO:0000313" key="3">
    <source>
        <dbReference type="Proteomes" id="UP001623852"/>
    </source>
</evidence>
<feature type="transmembrane region" description="Helical" evidence="1">
    <location>
        <begin position="12"/>
        <end position="29"/>
    </location>
</feature>
<evidence type="ECO:0008006" key="4">
    <source>
        <dbReference type="Google" id="ProtNLM"/>
    </source>
</evidence>
<protein>
    <recommendedName>
        <fullName evidence="4">DUF4407 domain-containing protein</fullName>
    </recommendedName>
</protein>
<keyword evidence="3" id="KW-1185">Reference proteome</keyword>
<name>A0ABZ2U912_9FLAO</name>